<organism evidence="1 2">
    <name type="scientific">Maruca vitrata nucleopolyhedrovirus</name>
    <dbReference type="NCBI Taxonomy" id="1307954"/>
    <lineage>
        <taxon>Viruses</taxon>
        <taxon>Viruses incertae sedis</taxon>
        <taxon>Naldaviricetes</taxon>
        <taxon>Lefavirales</taxon>
        <taxon>Baculoviridae</taxon>
        <taxon>Alphabaculovirus</taxon>
        <taxon>Alphabaculovirus mavitratae</taxon>
    </lineage>
</organism>
<dbReference type="EMBL" id="EF125867">
    <property type="protein sequence ID" value="ABM05430.1"/>
    <property type="molecule type" value="Genomic_DNA"/>
</dbReference>
<dbReference type="Pfam" id="PF05959">
    <property type="entry name" value="DUF884"/>
    <property type="match status" value="1"/>
</dbReference>
<proteinExistence type="predicted"/>
<sequence>MNVNLYCPNGERDNIISFIMPSKVNAVIVYLFRLDIEHPPTYKTRLVSGYENKRPININLRSITPSLNGTQGAYVISCIRAPRLYRDLFAYNKYTAPLGFVVTRTHAELQVWHILSVRKTFEAKSTRAITGMLAHTDGGPDKFYAKDLMIMSGNVSVHFINNLQKCRAHHKDIDVFQHLCPELQIDNSVVQLETHPSSYQQVSVHASRTPAARVIVNDGHTAGRV</sequence>
<evidence type="ECO:0000313" key="2">
    <source>
        <dbReference type="Proteomes" id="UP000214542"/>
    </source>
</evidence>
<accession>A1YRH6</accession>
<protein>
    <submittedName>
        <fullName evidence="1">Mv-ORF114 peptide</fullName>
    </submittedName>
</protein>
<dbReference type="OrthoDB" id="10040at10239"/>
<reference evidence="1 2" key="1">
    <citation type="journal article" date="2008" name="J. Gen. Virol.">
        <title>Genomic and host range studies of Maruca vitrata nucleopolyhedrovirus.</title>
        <authorList>
            <person name="Chen Y.R."/>
            <person name="Wu C.Y."/>
            <person name="Lee S.T."/>
            <person name="Wu Y.J."/>
            <person name="Lo C.F."/>
            <person name="Tsai M.F."/>
            <person name="Wang C.H."/>
        </authorList>
    </citation>
    <scope>NUCLEOTIDE SEQUENCE [LARGE SCALE GENOMIC DNA]</scope>
</reference>
<dbReference type="RefSeq" id="YP_950844.1">
    <property type="nucleotide sequence ID" value="NC_008725.1"/>
</dbReference>
<evidence type="ECO:0000313" key="1">
    <source>
        <dbReference type="EMBL" id="ABM05430.1"/>
    </source>
</evidence>
<name>A1YRH6_9ABAC</name>
<dbReference type="InterPro" id="IPR009235">
    <property type="entry name" value="AcMNPV_Orf146"/>
</dbReference>
<dbReference type="KEGG" id="vg:4642961"/>
<dbReference type="Proteomes" id="UP000214542">
    <property type="component" value="Segment"/>
</dbReference>
<keyword evidence="2" id="KW-1185">Reference proteome</keyword>
<dbReference type="GeneID" id="4642961"/>